<dbReference type="InParanoid" id="A0A1E7F2V5"/>
<evidence type="ECO:0000259" key="2">
    <source>
        <dbReference type="Pfam" id="PF20710"/>
    </source>
</evidence>
<organism evidence="3 4">
    <name type="scientific">Fragilariopsis cylindrus CCMP1102</name>
    <dbReference type="NCBI Taxonomy" id="635003"/>
    <lineage>
        <taxon>Eukaryota</taxon>
        <taxon>Sar</taxon>
        <taxon>Stramenopiles</taxon>
        <taxon>Ochrophyta</taxon>
        <taxon>Bacillariophyta</taxon>
        <taxon>Bacillariophyceae</taxon>
        <taxon>Bacillariophycidae</taxon>
        <taxon>Bacillariales</taxon>
        <taxon>Bacillariaceae</taxon>
        <taxon>Fragilariopsis</taxon>
    </lineage>
</organism>
<gene>
    <name evidence="3" type="ORF">FRACYDRAFT_243716</name>
</gene>
<reference evidence="3 4" key="1">
    <citation type="submission" date="2016-09" db="EMBL/GenBank/DDBJ databases">
        <title>Extensive genetic diversity and differential bi-allelic expression allows diatom success in the polar Southern Ocean.</title>
        <authorList>
            <consortium name="DOE Joint Genome Institute"/>
            <person name="Mock T."/>
            <person name="Otillar R.P."/>
            <person name="Strauss J."/>
            <person name="Dupont C."/>
            <person name="Frickenhaus S."/>
            <person name="Maumus F."/>
            <person name="Mcmullan M."/>
            <person name="Sanges R."/>
            <person name="Schmutz J."/>
            <person name="Toseland A."/>
            <person name="Valas R."/>
            <person name="Veluchamy A."/>
            <person name="Ward B.J."/>
            <person name="Allen A."/>
            <person name="Barry K."/>
            <person name="Falciatore A."/>
            <person name="Ferrante M."/>
            <person name="Fortunato A.E."/>
            <person name="Gloeckner G."/>
            <person name="Gruber A."/>
            <person name="Hipkin R."/>
            <person name="Janech M."/>
            <person name="Kroth P."/>
            <person name="Leese F."/>
            <person name="Lindquist E."/>
            <person name="Lyon B.R."/>
            <person name="Martin J."/>
            <person name="Mayer C."/>
            <person name="Parker M."/>
            <person name="Quesneville H."/>
            <person name="Raymond J."/>
            <person name="Uhlig C."/>
            <person name="Valentin K.U."/>
            <person name="Worden A.Z."/>
            <person name="Armbrust E.V."/>
            <person name="Bowler C."/>
            <person name="Green B."/>
            <person name="Moulton V."/>
            <person name="Van Oosterhout C."/>
            <person name="Grigoriev I."/>
        </authorList>
    </citation>
    <scope>NUCLEOTIDE SEQUENCE [LARGE SCALE GENOMIC DNA]</scope>
    <source>
        <strain evidence="3 4">CCMP1102</strain>
    </source>
</reference>
<keyword evidence="4" id="KW-1185">Reference proteome</keyword>
<dbReference type="EMBL" id="KV784364">
    <property type="protein sequence ID" value="OEU12464.1"/>
    <property type="molecule type" value="Genomic_DNA"/>
</dbReference>
<feature type="compositionally biased region" description="Low complexity" evidence="1">
    <location>
        <begin position="1"/>
        <end position="10"/>
    </location>
</feature>
<evidence type="ECO:0000256" key="1">
    <source>
        <dbReference type="SAM" id="MobiDB-lite"/>
    </source>
</evidence>
<dbReference type="OrthoDB" id="48019at2759"/>
<dbReference type="InterPro" id="IPR049227">
    <property type="entry name" value="DUF6824"/>
</dbReference>
<proteinExistence type="predicted"/>
<feature type="region of interest" description="Disordered" evidence="1">
    <location>
        <begin position="1"/>
        <end position="22"/>
    </location>
</feature>
<feature type="region of interest" description="Disordered" evidence="1">
    <location>
        <begin position="140"/>
        <end position="168"/>
    </location>
</feature>
<name>A0A1E7F2V5_9STRA</name>
<evidence type="ECO:0000313" key="4">
    <source>
        <dbReference type="Proteomes" id="UP000095751"/>
    </source>
</evidence>
<evidence type="ECO:0000313" key="3">
    <source>
        <dbReference type="EMBL" id="OEU12464.1"/>
    </source>
</evidence>
<dbReference type="Pfam" id="PF20710">
    <property type="entry name" value="DUF6824"/>
    <property type="match status" value="1"/>
</dbReference>
<feature type="domain" description="DUF6824" evidence="2">
    <location>
        <begin position="30"/>
        <end position="127"/>
    </location>
</feature>
<protein>
    <recommendedName>
        <fullName evidence="2">DUF6824 domain-containing protein</fullName>
    </recommendedName>
</protein>
<sequence>MSTKNTNNNDNKNDQERELPHDFDPSSYAVIIGRGKKIRETVGNQRLRVIASSFLPEYSTAKENKAIKTRLVDKVMALIRTACQEGDCNCGGKRCRRIAFVRQTKNGQWFEVSNNVAREKVGYIFRDLLASNYLSSSKSKTAKKIQRQHQDQQQQQQQHQRVREQEMQQKTQYQISRNIMIDLDELDYLLCSPLIECDMISIGDDFTI</sequence>
<dbReference type="KEGG" id="fcy:FRACYDRAFT_243716"/>
<dbReference type="AlphaFoldDB" id="A0A1E7F2V5"/>
<accession>A0A1E7F2V5</accession>
<dbReference type="Proteomes" id="UP000095751">
    <property type="component" value="Unassembled WGS sequence"/>
</dbReference>
<feature type="compositionally biased region" description="Basic and acidic residues" evidence="1">
    <location>
        <begin position="11"/>
        <end position="22"/>
    </location>
</feature>